<dbReference type="SMART" id="SM00354">
    <property type="entry name" value="HTH_LACI"/>
    <property type="match status" value="1"/>
</dbReference>
<dbReference type="Proteomes" id="UP001143480">
    <property type="component" value="Unassembled WGS sequence"/>
</dbReference>
<evidence type="ECO:0000259" key="4">
    <source>
        <dbReference type="PROSITE" id="PS50932"/>
    </source>
</evidence>
<dbReference type="EMBL" id="BSFP01000123">
    <property type="protein sequence ID" value="GLL08053.1"/>
    <property type="molecule type" value="Genomic_DNA"/>
</dbReference>
<evidence type="ECO:0000256" key="3">
    <source>
        <dbReference type="ARBA" id="ARBA00023163"/>
    </source>
</evidence>
<dbReference type="Pfam" id="PF00356">
    <property type="entry name" value="LacI"/>
    <property type="match status" value="1"/>
</dbReference>
<keyword evidence="2" id="KW-0238">DNA-binding</keyword>
<evidence type="ECO:0000313" key="5">
    <source>
        <dbReference type="EMBL" id="GLL08053.1"/>
    </source>
</evidence>
<keyword evidence="1" id="KW-0805">Transcription regulation</keyword>
<protein>
    <submittedName>
        <fullName evidence="5">Transcriptional regulator</fullName>
    </submittedName>
</protein>
<dbReference type="InterPro" id="IPR046335">
    <property type="entry name" value="LacI/GalR-like_sensor"/>
</dbReference>
<evidence type="ECO:0000256" key="2">
    <source>
        <dbReference type="ARBA" id="ARBA00023125"/>
    </source>
</evidence>
<sequence>MTAGKGDTRSVGARPEQRITIDDVARAAGVSKGTVSRVMNGHNWVSDTTRTAVMEAMRSTGYVANATARSLAIGRTESVALILGAPASQLFEDPNYALILQVITDELASADYSLVFMTGARPADRDRLARFLRGGHVDGVVFMSAGEPRSDDLVRLLKAHPVPVMVIGRPFPDGDPLPYVAADEVAGGRALGEYFVVRDYRRIGVIASHLESIGARLRIRAFTETVGARSTEDWLIEAADYSAEAGRAAMHALVARTKALDAVFASSDILAAGAIEAARELSLRVPEDLAVAGFDDSVIARRTDPQLTTVRQDMQAVARTLVTQLLAAIGGGDITSEVVPVELIVRESA</sequence>
<keyword evidence="3" id="KW-0804">Transcription</keyword>
<dbReference type="CDD" id="cd01392">
    <property type="entry name" value="HTH_LacI"/>
    <property type="match status" value="1"/>
</dbReference>
<dbReference type="PROSITE" id="PS50932">
    <property type="entry name" value="HTH_LACI_2"/>
    <property type="match status" value="1"/>
</dbReference>
<organism evidence="5 6">
    <name type="scientific">Dactylosporangium matsuzakiense</name>
    <dbReference type="NCBI Taxonomy" id="53360"/>
    <lineage>
        <taxon>Bacteria</taxon>
        <taxon>Bacillati</taxon>
        <taxon>Actinomycetota</taxon>
        <taxon>Actinomycetes</taxon>
        <taxon>Micromonosporales</taxon>
        <taxon>Micromonosporaceae</taxon>
        <taxon>Dactylosporangium</taxon>
    </lineage>
</organism>
<dbReference type="Gene3D" id="3.40.50.2300">
    <property type="match status" value="2"/>
</dbReference>
<dbReference type="PROSITE" id="PS00356">
    <property type="entry name" value="HTH_LACI_1"/>
    <property type="match status" value="1"/>
</dbReference>
<dbReference type="CDD" id="cd06267">
    <property type="entry name" value="PBP1_LacI_sugar_binding-like"/>
    <property type="match status" value="1"/>
</dbReference>
<gene>
    <name evidence="5" type="ORF">GCM10017581_098130</name>
</gene>
<accession>A0A9W6NT19</accession>
<feature type="domain" description="HTH lacI-type" evidence="4">
    <location>
        <begin position="19"/>
        <end position="73"/>
    </location>
</feature>
<comment type="caution">
    <text evidence="5">The sequence shown here is derived from an EMBL/GenBank/DDBJ whole genome shotgun (WGS) entry which is preliminary data.</text>
</comment>
<dbReference type="SUPFAM" id="SSF47413">
    <property type="entry name" value="lambda repressor-like DNA-binding domains"/>
    <property type="match status" value="1"/>
</dbReference>
<evidence type="ECO:0000256" key="1">
    <source>
        <dbReference type="ARBA" id="ARBA00023015"/>
    </source>
</evidence>
<dbReference type="InterPro" id="IPR028082">
    <property type="entry name" value="Peripla_BP_I"/>
</dbReference>
<reference evidence="5" key="2">
    <citation type="submission" date="2023-01" db="EMBL/GenBank/DDBJ databases">
        <authorList>
            <person name="Sun Q."/>
            <person name="Evtushenko L."/>
        </authorList>
    </citation>
    <scope>NUCLEOTIDE SEQUENCE</scope>
    <source>
        <strain evidence="5">VKM Ac-1321</strain>
    </source>
</reference>
<keyword evidence="6" id="KW-1185">Reference proteome</keyword>
<evidence type="ECO:0000313" key="6">
    <source>
        <dbReference type="Proteomes" id="UP001143480"/>
    </source>
</evidence>
<dbReference type="PANTHER" id="PTHR30146">
    <property type="entry name" value="LACI-RELATED TRANSCRIPTIONAL REPRESSOR"/>
    <property type="match status" value="1"/>
</dbReference>
<dbReference type="Gene3D" id="1.10.260.40">
    <property type="entry name" value="lambda repressor-like DNA-binding domains"/>
    <property type="match status" value="1"/>
</dbReference>
<dbReference type="RefSeq" id="WP_271190253.1">
    <property type="nucleotide sequence ID" value="NZ_BSFP01000123.1"/>
</dbReference>
<dbReference type="GO" id="GO:0000976">
    <property type="term" value="F:transcription cis-regulatory region binding"/>
    <property type="evidence" value="ECO:0007669"/>
    <property type="project" value="TreeGrafter"/>
</dbReference>
<dbReference type="InterPro" id="IPR000843">
    <property type="entry name" value="HTH_LacI"/>
</dbReference>
<dbReference type="SUPFAM" id="SSF53822">
    <property type="entry name" value="Periplasmic binding protein-like I"/>
    <property type="match status" value="1"/>
</dbReference>
<dbReference type="GO" id="GO:0003700">
    <property type="term" value="F:DNA-binding transcription factor activity"/>
    <property type="evidence" value="ECO:0007669"/>
    <property type="project" value="TreeGrafter"/>
</dbReference>
<dbReference type="PANTHER" id="PTHR30146:SF109">
    <property type="entry name" value="HTH-TYPE TRANSCRIPTIONAL REGULATOR GALS"/>
    <property type="match status" value="1"/>
</dbReference>
<dbReference type="PRINTS" id="PR00036">
    <property type="entry name" value="HTHLACI"/>
</dbReference>
<dbReference type="InterPro" id="IPR010982">
    <property type="entry name" value="Lambda_DNA-bd_dom_sf"/>
</dbReference>
<dbReference type="Pfam" id="PF13377">
    <property type="entry name" value="Peripla_BP_3"/>
    <property type="match status" value="1"/>
</dbReference>
<reference evidence="5" key="1">
    <citation type="journal article" date="2014" name="Int. J. Syst. Evol. Microbiol.">
        <title>Complete genome sequence of Corynebacterium casei LMG S-19264T (=DSM 44701T), isolated from a smear-ripened cheese.</title>
        <authorList>
            <consortium name="US DOE Joint Genome Institute (JGI-PGF)"/>
            <person name="Walter F."/>
            <person name="Albersmeier A."/>
            <person name="Kalinowski J."/>
            <person name="Ruckert C."/>
        </authorList>
    </citation>
    <scope>NUCLEOTIDE SEQUENCE</scope>
    <source>
        <strain evidence="5">VKM Ac-1321</strain>
    </source>
</reference>
<proteinExistence type="predicted"/>
<name>A0A9W6NT19_9ACTN</name>
<dbReference type="AlphaFoldDB" id="A0A9W6NT19"/>